<dbReference type="EMBL" id="FTOV01000010">
    <property type="protein sequence ID" value="SIT19670.1"/>
    <property type="molecule type" value="Genomic_DNA"/>
</dbReference>
<name>A0A1N7Q9W6_9FLAO</name>
<accession>A0A1N7Q9W6</accession>
<evidence type="ECO:0000256" key="2">
    <source>
        <dbReference type="SAM" id="SignalP"/>
    </source>
</evidence>
<reference evidence="3 4" key="1">
    <citation type="submission" date="2017-01" db="EMBL/GenBank/DDBJ databases">
        <authorList>
            <person name="Mah S.A."/>
            <person name="Swanson W.J."/>
            <person name="Moy G.W."/>
            <person name="Vacquier V.D."/>
        </authorList>
    </citation>
    <scope>NUCLEOTIDE SEQUENCE [LARGE SCALE GENOMIC DNA]</scope>
    <source>
        <strain evidence="3 4">DSM 18014</strain>
    </source>
</reference>
<evidence type="ECO:0000313" key="4">
    <source>
        <dbReference type="Proteomes" id="UP000185781"/>
    </source>
</evidence>
<feature type="signal peptide" evidence="2">
    <location>
        <begin position="1"/>
        <end position="18"/>
    </location>
</feature>
<organism evidence="3 4">
    <name type="scientific">Chryseobacterium gambrini</name>
    <dbReference type="NCBI Taxonomy" id="373672"/>
    <lineage>
        <taxon>Bacteria</taxon>
        <taxon>Pseudomonadati</taxon>
        <taxon>Bacteroidota</taxon>
        <taxon>Flavobacteriia</taxon>
        <taxon>Flavobacteriales</taxon>
        <taxon>Weeksellaceae</taxon>
        <taxon>Chryseobacterium group</taxon>
        <taxon>Chryseobacterium</taxon>
    </lineage>
</organism>
<evidence type="ECO:0000313" key="3">
    <source>
        <dbReference type="EMBL" id="SIT19670.1"/>
    </source>
</evidence>
<dbReference type="STRING" id="373672.SAMN05421785_11012"/>
<dbReference type="AlphaFoldDB" id="A0A1N7Q9W6"/>
<feature type="chain" id="PRO_5012275391" evidence="2">
    <location>
        <begin position="19"/>
        <end position="74"/>
    </location>
</feature>
<keyword evidence="2" id="KW-0732">Signal</keyword>
<evidence type="ECO:0000256" key="1">
    <source>
        <dbReference type="SAM" id="MobiDB-lite"/>
    </source>
</evidence>
<dbReference type="RefSeq" id="WP_076394740.1">
    <property type="nucleotide sequence ID" value="NZ_FTOV01000010.1"/>
</dbReference>
<gene>
    <name evidence="3" type="ORF">SAMN05421785_11012</name>
</gene>
<feature type="region of interest" description="Disordered" evidence="1">
    <location>
        <begin position="36"/>
        <end position="74"/>
    </location>
</feature>
<sequence length="74" mass="8021">MKKIISVLAITLFTFNFAQETPKGACCAGKDKKECSTKDKKACGDHKNCDAKHKTAENSSKTTDKKAAKVKKTA</sequence>
<protein>
    <submittedName>
        <fullName evidence="3">Uncharacterized protein</fullName>
    </submittedName>
</protein>
<proteinExistence type="predicted"/>
<dbReference type="Proteomes" id="UP000185781">
    <property type="component" value="Unassembled WGS sequence"/>
</dbReference>
<feature type="compositionally biased region" description="Basic and acidic residues" evidence="1">
    <location>
        <begin position="36"/>
        <end position="67"/>
    </location>
</feature>